<dbReference type="GO" id="GO:0006355">
    <property type="term" value="P:regulation of DNA-templated transcription"/>
    <property type="evidence" value="ECO:0007669"/>
    <property type="project" value="InterPro"/>
</dbReference>
<dbReference type="RefSeq" id="WP_345766279.1">
    <property type="nucleotide sequence ID" value="NZ_CP154834.1"/>
</dbReference>
<feature type="domain" description="HTH crp-type" evidence="1">
    <location>
        <begin position="14"/>
        <end position="81"/>
    </location>
</feature>
<dbReference type="AlphaFoldDB" id="A0AAU6WMF0"/>
<reference evidence="2 3" key="1">
    <citation type="submission" date="2024-04" db="EMBL/GenBank/DDBJ databases">
        <title>Genome sequencing and assembly of rice foliar adapted Chryseobacterium endophyticum OsEnb-ALM-A6.</title>
        <authorList>
            <person name="Kumar S."/>
            <person name="Javed M."/>
            <person name="Chouhan V."/>
            <person name="Charishma K."/>
            <person name="Patel A."/>
            <person name="Kumar M."/>
            <person name="Sahu K.P."/>
            <person name="Kumar A."/>
        </authorList>
    </citation>
    <scope>NUCLEOTIDE SEQUENCE [LARGE SCALE GENOMIC DNA]</scope>
    <source>
        <strain evidence="2 3">OsEnb-ALM-A6</strain>
    </source>
</reference>
<dbReference type="PRINTS" id="PR00034">
    <property type="entry name" value="HTHCRP"/>
</dbReference>
<evidence type="ECO:0000259" key="1">
    <source>
        <dbReference type="PROSITE" id="PS51063"/>
    </source>
</evidence>
<dbReference type="GO" id="GO:0003677">
    <property type="term" value="F:DNA binding"/>
    <property type="evidence" value="ECO:0007669"/>
    <property type="project" value="InterPro"/>
</dbReference>
<dbReference type="InterPro" id="IPR012318">
    <property type="entry name" value="HTH_CRP"/>
</dbReference>
<dbReference type="Pfam" id="PF13545">
    <property type="entry name" value="HTH_Crp_2"/>
    <property type="match status" value="1"/>
</dbReference>
<dbReference type="InterPro" id="IPR036390">
    <property type="entry name" value="WH_DNA-bd_sf"/>
</dbReference>
<dbReference type="SUPFAM" id="SSF46785">
    <property type="entry name" value="Winged helix' DNA-binding domain"/>
    <property type="match status" value="1"/>
</dbReference>
<evidence type="ECO:0000313" key="2">
    <source>
        <dbReference type="EMBL" id="XAO73969.1"/>
    </source>
</evidence>
<dbReference type="Gene3D" id="1.10.10.10">
    <property type="entry name" value="Winged helix-like DNA-binding domain superfamily/Winged helix DNA-binding domain"/>
    <property type="match status" value="1"/>
</dbReference>
<organism evidence="2 3">
    <name type="scientific">Chryseobacterium endophyticum</name>
    <dbReference type="NCBI Taxonomy" id="1854762"/>
    <lineage>
        <taxon>Bacteria</taxon>
        <taxon>Pseudomonadati</taxon>
        <taxon>Bacteroidota</taxon>
        <taxon>Flavobacteriia</taxon>
        <taxon>Flavobacteriales</taxon>
        <taxon>Weeksellaceae</taxon>
        <taxon>Chryseobacterium group</taxon>
        <taxon>Chryseobacterium</taxon>
    </lineage>
</organism>
<accession>A0AAU6WMF0</accession>
<dbReference type="PROSITE" id="PS51063">
    <property type="entry name" value="HTH_CRP_2"/>
    <property type="match status" value="1"/>
</dbReference>
<name>A0AAU6WMF0_9FLAO</name>
<dbReference type="InterPro" id="IPR036388">
    <property type="entry name" value="WH-like_DNA-bd_sf"/>
</dbReference>
<protein>
    <submittedName>
        <fullName evidence="2">Helix-turn-helix domain-containing protein</fullName>
    </submittedName>
</protein>
<sequence length="81" mass="9705">MHYRYLTSAPFSFKDPMTKLHILMRHIKDHFGFKEKFSFPVPYTRQQLASLTGMRIETVIRAIKKMEKQNVLKIDNSKIYI</sequence>
<keyword evidence="3" id="KW-1185">Reference proteome</keyword>
<proteinExistence type="predicted"/>
<gene>
    <name evidence="2" type="ORF">AAFP95_20190</name>
</gene>
<evidence type="ECO:0000313" key="3">
    <source>
        <dbReference type="Proteomes" id="UP001463665"/>
    </source>
</evidence>
<dbReference type="EMBL" id="CP154834">
    <property type="protein sequence ID" value="XAO73969.1"/>
    <property type="molecule type" value="Genomic_DNA"/>
</dbReference>
<dbReference type="SMART" id="SM00419">
    <property type="entry name" value="HTH_CRP"/>
    <property type="match status" value="1"/>
</dbReference>
<dbReference type="Proteomes" id="UP001463665">
    <property type="component" value="Chromosome"/>
</dbReference>